<evidence type="ECO:0000256" key="1">
    <source>
        <dbReference type="ARBA" id="ARBA00022737"/>
    </source>
</evidence>
<reference evidence="6" key="1">
    <citation type="submission" date="2021-01" db="EMBL/GenBank/DDBJ databases">
        <authorList>
            <person name="Corre E."/>
            <person name="Pelletier E."/>
            <person name="Niang G."/>
            <person name="Scheremetjew M."/>
            <person name="Finn R."/>
            <person name="Kale V."/>
            <person name="Holt S."/>
            <person name="Cochrane G."/>
            <person name="Meng A."/>
            <person name="Brown T."/>
            <person name="Cohen L."/>
        </authorList>
    </citation>
    <scope>NUCLEOTIDE SEQUENCE</scope>
    <source>
        <strain evidence="6">CCMP722</strain>
    </source>
</reference>
<name>A0A7S0WL98_9CHLO</name>
<evidence type="ECO:0008006" key="7">
    <source>
        <dbReference type="Google" id="ProtNLM"/>
    </source>
</evidence>
<dbReference type="PANTHER" id="PTHR46014:SF1">
    <property type="entry name" value="TETRATRICOPEPTIDE REPEAT PROTEIN 1"/>
    <property type="match status" value="1"/>
</dbReference>
<accession>A0A7S0WL98</accession>
<sequence>MVSLEEIEEPSVVSTQLAPTVEEFQEARTDALSDESEMAVEPRVEGYRLGTQDGDVTAERQGYLGTTSSTRGDGLQAEENEETRPYEERIREAEALKAEGNQLYSSGEFEKAEDKYTQAIEEAPGDEPKRAVYLANRAACRLQNERFELVIEDCTACLEINPIYTKALLRRAQAYEKIDNLENAHEDLKKVVELEPNNTVASKEYARLAPLVEERREKLKDEMIDKLKDLGNSVLGNFGLSLDNFKATKDPNTGSYSINFQQ</sequence>
<dbReference type="Pfam" id="PF13181">
    <property type="entry name" value="TPR_8"/>
    <property type="match status" value="1"/>
</dbReference>
<feature type="region of interest" description="Disordered" evidence="5">
    <location>
        <begin position="1"/>
        <end position="86"/>
    </location>
</feature>
<dbReference type="Pfam" id="PF07719">
    <property type="entry name" value="TPR_2"/>
    <property type="match status" value="1"/>
</dbReference>
<dbReference type="PROSITE" id="PS50005">
    <property type="entry name" value="TPR"/>
    <property type="match status" value="2"/>
</dbReference>
<protein>
    <recommendedName>
        <fullName evidence="7">Tetratricopeptide repeat protein 1</fullName>
    </recommendedName>
</protein>
<keyword evidence="1" id="KW-0677">Repeat</keyword>
<dbReference type="AlphaFoldDB" id="A0A7S0WL98"/>
<dbReference type="InterPro" id="IPR052769">
    <property type="entry name" value="TPR_domain_protein"/>
</dbReference>
<evidence type="ECO:0000256" key="5">
    <source>
        <dbReference type="SAM" id="MobiDB-lite"/>
    </source>
</evidence>
<dbReference type="SUPFAM" id="SSF48452">
    <property type="entry name" value="TPR-like"/>
    <property type="match status" value="1"/>
</dbReference>
<dbReference type="InterPro" id="IPR011990">
    <property type="entry name" value="TPR-like_helical_dom_sf"/>
</dbReference>
<dbReference type="SMART" id="SM00028">
    <property type="entry name" value="TPR"/>
    <property type="match status" value="3"/>
</dbReference>
<dbReference type="Gene3D" id="1.25.40.10">
    <property type="entry name" value="Tetratricopeptide repeat domain"/>
    <property type="match status" value="1"/>
</dbReference>
<evidence type="ECO:0000256" key="4">
    <source>
        <dbReference type="SAM" id="Coils"/>
    </source>
</evidence>
<feature type="coiled-coil region" evidence="4">
    <location>
        <begin position="164"/>
        <end position="191"/>
    </location>
</feature>
<evidence type="ECO:0000313" key="6">
    <source>
        <dbReference type="EMBL" id="CAD8671822.1"/>
    </source>
</evidence>
<gene>
    <name evidence="6" type="ORF">POBO1169_LOCUS11045</name>
</gene>
<evidence type="ECO:0000256" key="2">
    <source>
        <dbReference type="ARBA" id="ARBA00022803"/>
    </source>
</evidence>
<dbReference type="InterPro" id="IPR019734">
    <property type="entry name" value="TPR_rpt"/>
</dbReference>
<evidence type="ECO:0000256" key="3">
    <source>
        <dbReference type="PROSITE-ProRule" id="PRU00339"/>
    </source>
</evidence>
<dbReference type="InterPro" id="IPR013105">
    <property type="entry name" value="TPR_2"/>
</dbReference>
<dbReference type="EMBL" id="HBFA01021728">
    <property type="protein sequence ID" value="CAD8671822.1"/>
    <property type="molecule type" value="Transcribed_RNA"/>
</dbReference>
<organism evidence="6">
    <name type="scientific">Pyramimonas obovata</name>
    <dbReference type="NCBI Taxonomy" id="1411642"/>
    <lineage>
        <taxon>Eukaryota</taxon>
        <taxon>Viridiplantae</taxon>
        <taxon>Chlorophyta</taxon>
        <taxon>Pyramimonadophyceae</taxon>
        <taxon>Pyramimonadales</taxon>
        <taxon>Pyramimonadaceae</taxon>
        <taxon>Pyramimonas</taxon>
        <taxon>Pyramimonas incertae sedis</taxon>
    </lineage>
</organism>
<keyword evidence="2 3" id="KW-0802">TPR repeat</keyword>
<feature type="repeat" description="TPR" evidence="3">
    <location>
        <begin position="165"/>
        <end position="198"/>
    </location>
</feature>
<feature type="repeat" description="TPR" evidence="3">
    <location>
        <begin position="93"/>
        <end position="126"/>
    </location>
</feature>
<proteinExistence type="predicted"/>
<dbReference type="PANTHER" id="PTHR46014">
    <property type="entry name" value="TETRATRICOPEPTIDE REPEAT PROTEIN 1"/>
    <property type="match status" value="1"/>
</dbReference>
<keyword evidence="4" id="KW-0175">Coiled coil</keyword>